<accession>A0ABR1DHI0</accession>
<dbReference type="SMART" id="SM00194">
    <property type="entry name" value="PTPc"/>
    <property type="match status" value="1"/>
</dbReference>
<dbReference type="SMART" id="SM00404">
    <property type="entry name" value="PTPc_motif"/>
    <property type="match status" value="1"/>
</dbReference>
<dbReference type="Proteomes" id="UP001303046">
    <property type="component" value="Unassembled WGS sequence"/>
</dbReference>
<feature type="compositionally biased region" description="Basic and acidic residues" evidence="1">
    <location>
        <begin position="7"/>
        <end position="20"/>
    </location>
</feature>
<dbReference type="PRINTS" id="PR00700">
    <property type="entry name" value="PRTYPHPHTASE"/>
</dbReference>
<organism evidence="4 5">
    <name type="scientific">Necator americanus</name>
    <name type="common">Human hookworm</name>
    <dbReference type="NCBI Taxonomy" id="51031"/>
    <lineage>
        <taxon>Eukaryota</taxon>
        <taxon>Metazoa</taxon>
        <taxon>Ecdysozoa</taxon>
        <taxon>Nematoda</taxon>
        <taxon>Chromadorea</taxon>
        <taxon>Rhabditida</taxon>
        <taxon>Rhabditina</taxon>
        <taxon>Rhabditomorpha</taxon>
        <taxon>Strongyloidea</taxon>
        <taxon>Ancylostomatidae</taxon>
        <taxon>Bunostominae</taxon>
        <taxon>Necator</taxon>
    </lineage>
</organism>
<dbReference type="Pfam" id="PF00102">
    <property type="entry name" value="Y_phosphatase"/>
    <property type="match status" value="1"/>
</dbReference>
<dbReference type="PANTHER" id="PTHR46163:SF10">
    <property type="entry name" value="PROTEIN-TYROSINE PHOSPHATASE-RELATED"/>
    <property type="match status" value="1"/>
</dbReference>
<dbReference type="CDD" id="cd00047">
    <property type="entry name" value="PTPc"/>
    <property type="match status" value="1"/>
</dbReference>
<evidence type="ECO:0008006" key="6">
    <source>
        <dbReference type="Google" id="ProtNLM"/>
    </source>
</evidence>
<dbReference type="Gene3D" id="3.90.190.10">
    <property type="entry name" value="Protein tyrosine phosphatase superfamily"/>
    <property type="match status" value="1"/>
</dbReference>
<dbReference type="PROSITE" id="PS50056">
    <property type="entry name" value="TYR_PHOSPHATASE_2"/>
    <property type="match status" value="1"/>
</dbReference>
<keyword evidence="5" id="KW-1185">Reference proteome</keyword>
<feature type="compositionally biased region" description="Basic and acidic residues" evidence="1">
    <location>
        <begin position="565"/>
        <end position="578"/>
    </location>
</feature>
<gene>
    <name evidence="4" type="primary">Necator_chrIV.g15425</name>
    <name evidence="4" type="ORF">RB195_002130</name>
</gene>
<feature type="compositionally biased region" description="Basic and acidic residues" evidence="1">
    <location>
        <begin position="461"/>
        <end position="473"/>
    </location>
</feature>
<evidence type="ECO:0000313" key="4">
    <source>
        <dbReference type="EMBL" id="KAK6749932.1"/>
    </source>
</evidence>
<dbReference type="InterPro" id="IPR000387">
    <property type="entry name" value="Tyr_Pase_dom"/>
</dbReference>
<feature type="region of interest" description="Disordered" evidence="1">
    <location>
        <begin position="550"/>
        <end position="578"/>
    </location>
</feature>
<name>A0ABR1DHI0_NECAM</name>
<dbReference type="InterPro" id="IPR029021">
    <property type="entry name" value="Prot-tyrosine_phosphatase-like"/>
</dbReference>
<reference evidence="4 5" key="1">
    <citation type="submission" date="2023-08" db="EMBL/GenBank/DDBJ databases">
        <title>A Necator americanus chromosomal reference genome.</title>
        <authorList>
            <person name="Ilik V."/>
            <person name="Petrzelkova K.J."/>
            <person name="Pardy F."/>
            <person name="Fuh T."/>
            <person name="Niatou-Singa F.S."/>
            <person name="Gouil Q."/>
            <person name="Baker L."/>
            <person name="Ritchie M.E."/>
            <person name="Jex A.R."/>
            <person name="Gazzola D."/>
            <person name="Li H."/>
            <person name="Toshio Fujiwara R."/>
            <person name="Zhan B."/>
            <person name="Aroian R.V."/>
            <person name="Pafco B."/>
            <person name="Schwarz E.M."/>
        </authorList>
    </citation>
    <scope>NUCLEOTIDE SEQUENCE [LARGE SCALE GENOMIC DNA]</scope>
    <source>
        <strain evidence="4 5">Aroian</strain>
        <tissue evidence="4">Whole animal</tissue>
    </source>
</reference>
<dbReference type="SUPFAM" id="SSF52799">
    <property type="entry name" value="(Phosphotyrosine protein) phosphatases II"/>
    <property type="match status" value="1"/>
</dbReference>
<proteinExistence type="predicted"/>
<dbReference type="EMBL" id="JAVFWL010000004">
    <property type="protein sequence ID" value="KAK6749932.1"/>
    <property type="molecule type" value="Genomic_DNA"/>
</dbReference>
<feature type="domain" description="Tyrosine specific protein phosphatases" evidence="3">
    <location>
        <begin position="331"/>
        <end position="403"/>
    </location>
</feature>
<dbReference type="InterPro" id="IPR052782">
    <property type="entry name" value="Oocyte-zygote_transition_reg"/>
</dbReference>
<protein>
    <recommendedName>
        <fullName evidence="6">Protein-tyrosine phosphatase</fullName>
    </recommendedName>
</protein>
<dbReference type="InterPro" id="IPR003595">
    <property type="entry name" value="Tyr_Pase_cat"/>
</dbReference>
<comment type="caution">
    <text evidence="4">The sequence shown here is derived from an EMBL/GenBank/DDBJ whole genome shotgun (WGS) entry which is preliminary data.</text>
</comment>
<feature type="compositionally biased region" description="Basic residues" evidence="1">
    <location>
        <begin position="551"/>
        <end position="564"/>
    </location>
</feature>
<feature type="compositionally biased region" description="Basic and acidic residues" evidence="1">
    <location>
        <begin position="69"/>
        <end position="95"/>
    </location>
</feature>
<feature type="region of interest" description="Disordered" evidence="1">
    <location>
        <begin position="1"/>
        <end position="105"/>
    </location>
</feature>
<feature type="region of interest" description="Disordered" evidence="1">
    <location>
        <begin position="447"/>
        <end position="473"/>
    </location>
</feature>
<evidence type="ECO:0000259" key="3">
    <source>
        <dbReference type="PROSITE" id="PS50056"/>
    </source>
</evidence>
<sequence>MPEEPSENDRPSRSSQESKTRGIRVRKVRTFGNLIRRIQSRRKNSSQSVSKEEVSAHAKSAPPNLSENARPEVQNRAKTESDGKDKKMANSDEIKASNVKKMTRQQKLTLSVEKLIQTSSGDENQGDYTTNITTADDTIYDKLKDPRICWSSMILEQGALYVMKLFRKVRRFKPPNVNAVAFKANHDKNRYTDIICNDNTRVVLRNHSCDYIHANWITSPKGTRFICTQGPMKNTLSDFWHMILQEDCRTIVMLCSLEEDNKSKCTKYYPDSASSPFTIDKTTVTLVDQNMSEKSGLMSSLWKVKHREREFELRHLQYTNWVDHLAPKDTHGVIELHRELSKSPEGRPIVVHCSAGVGRTCTLVGIELLLEQANKLNSTSGVTLVKKMRESRMGAVQKSIQFLFMHYVVLDVFCQDGLIRSDDRRLLSFREVYGQLLDTANKLRLESKNNKVHHNKKPSKKSSEKIVEKKEAGLAKAEPKDKVLVKQKRYWGAQHQPKLDLASLKNEKCRKKYRQRVSINIGLRTIKRVDDPDSFTKCIRDAAKKTLPEKRLRRRLRRQLKRDRKKDWASKAKEFEKA</sequence>
<feature type="domain" description="Tyrosine-protein phosphatase" evidence="2">
    <location>
        <begin position="162"/>
        <end position="412"/>
    </location>
</feature>
<dbReference type="PANTHER" id="PTHR46163">
    <property type="entry name" value="TYROSINE-PROTEIN PHOSPHATASE-RELATED"/>
    <property type="match status" value="1"/>
</dbReference>
<evidence type="ECO:0000313" key="5">
    <source>
        <dbReference type="Proteomes" id="UP001303046"/>
    </source>
</evidence>
<dbReference type="PROSITE" id="PS50055">
    <property type="entry name" value="TYR_PHOSPHATASE_PTP"/>
    <property type="match status" value="1"/>
</dbReference>
<evidence type="ECO:0000256" key="1">
    <source>
        <dbReference type="SAM" id="MobiDB-lite"/>
    </source>
</evidence>
<dbReference type="InterPro" id="IPR000242">
    <property type="entry name" value="PTP_cat"/>
</dbReference>
<feature type="compositionally biased region" description="Basic residues" evidence="1">
    <location>
        <begin position="450"/>
        <end position="460"/>
    </location>
</feature>
<evidence type="ECO:0000259" key="2">
    <source>
        <dbReference type="PROSITE" id="PS50055"/>
    </source>
</evidence>